<feature type="domain" description="Aromatic amino acid beta-eliminating lyase/threonine aldolase" evidence="4">
    <location>
        <begin position="4"/>
        <end position="278"/>
    </location>
</feature>
<dbReference type="Gene3D" id="3.90.1150.10">
    <property type="entry name" value="Aspartate Aminotransferase, domain 1"/>
    <property type="match status" value="1"/>
</dbReference>
<dbReference type="CDD" id="cd06502">
    <property type="entry name" value="TA_like"/>
    <property type="match status" value="1"/>
</dbReference>
<accession>A0A6J7IRQ8</accession>
<sequence length="343" mass="36761">MRGFASDNYAGVHPEVLEAIAAANTDHARAYGDDEWTARAQGLFRDHFGDQAEMFPMFNGTGANVVGLQVLLRPWDAVICASSAHINVDEGGAPEHLLGVKLIDVATPDGKLTPDLVRSVHFGVGVVHHSQPRVVSITQSTEMGTVYTADEIGALAEVAHSLDMYLHLDGARISNAAVGLQLPLRAFTTDVGVDILSYGGTKNGALAAEAVVVLNPGLGDFLGFARKNSMQLASKMRFFSAQFVALLEGDLWHRNASNANAMAQRFVAGVRDLPGIDLVLPVQSNGLFPIVPRAAIEPLQGVSPFYVWNEALNQVRWMCAWDTTESDVDAFLVELRAQVGATG</sequence>
<evidence type="ECO:0000256" key="2">
    <source>
        <dbReference type="ARBA" id="ARBA00006966"/>
    </source>
</evidence>
<comment type="cofactor">
    <cofactor evidence="1">
        <name>pyridoxal 5'-phosphate</name>
        <dbReference type="ChEBI" id="CHEBI:597326"/>
    </cofactor>
</comment>
<reference evidence="5" key="1">
    <citation type="submission" date="2020-05" db="EMBL/GenBank/DDBJ databases">
        <authorList>
            <person name="Chiriac C."/>
            <person name="Salcher M."/>
            <person name="Ghai R."/>
            <person name="Kavagutti S V."/>
        </authorList>
    </citation>
    <scope>NUCLEOTIDE SEQUENCE</scope>
</reference>
<dbReference type="PANTHER" id="PTHR48097:SF5">
    <property type="entry name" value="LOW SPECIFICITY L-THREONINE ALDOLASE"/>
    <property type="match status" value="1"/>
</dbReference>
<dbReference type="InterPro" id="IPR001597">
    <property type="entry name" value="ArAA_b-elim_lyase/Thr_aldolase"/>
</dbReference>
<dbReference type="AlphaFoldDB" id="A0A6J7IRQ8"/>
<evidence type="ECO:0000256" key="3">
    <source>
        <dbReference type="ARBA" id="ARBA00022898"/>
    </source>
</evidence>
<name>A0A6J7IRQ8_9ZZZZ</name>
<dbReference type="InterPro" id="IPR015422">
    <property type="entry name" value="PyrdxlP-dep_Trfase_small"/>
</dbReference>
<evidence type="ECO:0000256" key="1">
    <source>
        <dbReference type="ARBA" id="ARBA00001933"/>
    </source>
</evidence>
<dbReference type="GO" id="GO:0016829">
    <property type="term" value="F:lyase activity"/>
    <property type="evidence" value="ECO:0007669"/>
    <property type="project" value="InterPro"/>
</dbReference>
<keyword evidence="3" id="KW-0663">Pyridoxal phosphate</keyword>
<comment type="similarity">
    <text evidence="2">Belongs to the threonine aldolase family.</text>
</comment>
<dbReference type="GO" id="GO:0006520">
    <property type="term" value="P:amino acid metabolic process"/>
    <property type="evidence" value="ECO:0007669"/>
    <property type="project" value="InterPro"/>
</dbReference>
<evidence type="ECO:0000259" key="4">
    <source>
        <dbReference type="Pfam" id="PF01212"/>
    </source>
</evidence>
<organism evidence="5">
    <name type="scientific">freshwater metagenome</name>
    <dbReference type="NCBI Taxonomy" id="449393"/>
    <lineage>
        <taxon>unclassified sequences</taxon>
        <taxon>metagenomes</taxon>
        <taxon>ecological metagenomes</taxon>
    </lineage>
</organism>
<dbReference type="EMBL" id="CAFBNF010000024">
    <property type="protein sequence ID" value="CAB4933490.1"/>
    <property type="molecule type" value="Genomic_DNA"/>
</dbReference>
<proteinExistence type="inferred from homology"/>
<dbReference type="EMBL" id="CAFBOZ010000001">
    <property type="protein sequence ID" value="CAB4990382.1"/>
    <property type="molecule type" value="Genomic_DNA"/>
</dbReference>
<dbReference type="PANTHER" id="PTHR48097">
    <property type="entry name" value="L-THREONINE ALDOLASE-RELATED"/>
    <property type="match status" value="1"/>
</dbReference>
<evidence type="ECO:0000313" key="6">
    <source>
        <dbReference type="EMBL" id="CAB4990382.1"/>
    </source>
</evidence>
<dbReference type="Pfam" id="PF01212">
    <property type="entry name" value="Beta_elim_lyase"/>
    <property type="match status" value="1"/>
</dbReference>
<dbReference type="SUPFAM" id="SSF53383">
    <property type="entry name" value="PLP-dependent transferases"/>
    <property type="match status" value="1"/>
</dbReference>
<evidence type="ECO:0000313" key="5">
    <source>
        <dbReference type="EMBL" id="CAB4933490.1"/>
    </source>
</evidence>
<gene>
    <name evidence="5" type="ORF">UFOPK3773_00393</name>
    <name evidence="6" type="ORF">UFOPK3992_00007</name>
</gene>
<dbReference type="InterPro" id="IPR015424">
    <property type="entry name" value="PyrdxlP-dep_Trfase"/>
</dbReference>
<dbReference type="Gene3D" id="3.40.640.10">
    <property type="entry name" value="Type I PLP-dependent aspartate aminotransferase-like (Major domain)"/>
    <property type="match status" value="1"/>
</dbReference>
<dbReference type="InterPro" id="IPR015421">
    <property type="entry name" value="PyrdxlP-dep_Trfase_major"/>
</dbReference>
<protein>
    <submittedName>
        <fullName evidence="5">Unannotated protein</fullName>
    </submittedName>
</protein>